<gene>
    <name evidence="11" type="ORF">FF124_05620</name>
</gene>
<feature type="transmembrane region" description="Helical" evidence="9">
    <location>
        <begin position="119"/>
        <end position="137"/>
    </location>
</feature>
<dbReference type="GO" id="GO:0022857">
    <property type="term" value="F:transmembrane transporter activity"/>
    <property type="evidence" value="ECO:0007669"/>
    <property type="project" value="UniProtKB-UniRule"/>
</dbReference>
<keyword evidence="5 9" id="KW-0812">Transmembrane</keyword>
<evidence type="ECO:0000256" key="7">
    <source>
        <dbReference type="ARBA" id="ARBA00023136"/>
    </source>
</evidence>
<keyword evidence="4 9" id="KW-0997">Cell inner membrane</keyword>
<reference evidence="11 12" key="1">
    <citation type="submission" date="2019-06" db="EMBL/GenBank/DDBJ databases">
        <title>Martelella lutilitoris sp. nov., isolated from a tidal mudflat.</title>
        <authorList>
            <person name="Kim Y.-J."/>
        </authorList>
    </citation>
    <scope>NUCLEOTIDE SEQUENCE [LARGE SCALE GENOMIC DNA]</scope>
    <source>
        <strain evidence="11 12">GH2-6</strain>
    </source>
</reference>
<evidence type="ECO:0000256" key="6">
    <source>
        <dbReference type="ARBA" id="ARBA00022989"/>
    </source>
</evidence>
<keyword evidence="3" id="KW-1003">Cell membrane</keyword>
<evidence type="ECO:0000256" key="9">
    <source>
        <dbReference type="RuleBase" id="RU369079"/>
    </source>
</evidence>
<feature type="transmembrane region" description="Helical" evidence="9">
    <location>
        <begin position="81"/>
        <end position="98"/>
    </location>
</feature>
<dbReference type="InterPro" id="IPR055348">
    <property type="entry name" value="DctQ"/>
</dbReference>
<comment type="function">
    <text evidence="9">Part of the tripartite ATP-independent periplasmic (TRAP) transport system.</text>
</comment>
<dbReference type="GO" id="GO:0005886">
    <property type="term" value="C:plasma membrane"/>
    <property type="evidence" value="ECO:0007669"/>
    <property type="project" value="UniProtKB-SubCell"/>
</dbReference>
<dbReference type="Proteomes" id="UP000307874">
    <property type="component" value="Unassembled WGS sequence"/>
</dbReference>
<comment type="similarity">
    <text evidence="8 9">Belongs to the TRAP transporter small permease family.</text>
</comment>
<protein>
    <recommendedName>
        <fullName evidence="9">TRAP transporter small permease protein</fullName>
    </recommendedName>
</protein>
<keyword evidence="2 9" id="KW-0813">Transport</keyword>
<evidence type="ECO:0000259" key="10">
    <source>
        <dbReference type="Pfam" id="PF04290"/>
    </source>
</evidence>
<keyword evidence="6 9" id="KW-1133">Transmembrane helix</keyword>
<accession>A0A5C4JT70</accession>
<dbReference type="InterPro" id="IPR007387">
    <property type="entry name" value="TRAP_DctQ"/>
</dbReference>
<evidence type="ECO:0000256" key="4">
    <source>
        <dbReference type="ARBA" id="ARBA00022519"/>
    </source>
</evidence>
<keyword evidence="7 9" id="KW-0472">Membrane</keyword>
<dbReference type="Pfam" id="PF04290">
    <property type="entry name" value="DctQ"/>
    <property type="match status" value="1"/>
</dbReference>
<evidence type="ECO:0000313" key="11">
    <source>
        <dbReference type="EMBL" id="TNB48613.1"/>
    </source>
</evidence>
<feature type="domain" description="Tripartite ATP-independent periplasmic transporters DctQ component" evidence="10">
    <location>
        <begin position="54"/>
        <end position="178"/>
    </location>
</feature>
<organism evidence="11 12">
    <name type="scientific">Martelella lutilitoris</name>
    <dbReference type="NCBI Taxonomy" id="2583532"/>
    <lineage>
        <taxon>Bacteria</taxon>
        <taxon>Pseudomonadati</taxon>
        <taxon>Pseudomonadota</taxon>
        <taxon>Alphaproteobacteria</taxon>
        <taxon>Hyphomicrobiales</taxon>
        <taxon>Aurantimonadaceae</taxon>
        <taxon>Martelella</taxon>
    </lineage>
</organism>
<comment type="caution">
    <text evidence="11">The sequence shown here is derived from an EMBL/GenBank/DDBJ whole genome shotgun (WGS) entry which is preliminary data.</text>
</comment>
<comment type="subunit">
    <text evidence="9">The complex comprises the extracytoplasmic solute receptor protein and the two transmembrane proteins.</text>
</comment>
<evidence type="ECO:0000256" key="1">
    <source>
        <dbReference type="ARBA" id="ARBA00004429"/>
    </source>
</evidence>
<evidence type="ECO:0000256" key="5">
    <source>
        <dbReference type="ARBA" id="ARBA00022692"/>
    </source>
</evidence>
<dbReference type="AlphaFoldDB" id="A0A5C4JT70"/>
<dbReference type="OrthoDB" id="5465095at2"/>
<sequence length="194" mass="21015">MREPGVCRFPQSARASGGRENYTMKKLLIGYQTAVDGLEKACMAVAIVLTGLLFLVSAYEIIANQVVGNSPVWVEEVSNLFFAWAVFIGAGVIARHGGHIGVELLYEMVGPSLQSALKAGYTLLTLVVVFVMVYFGWKMALFVGKYQTSLYLDISLFYYYLSVPVGGVLLGLFSVAAALPDPREQADLTQTAGV</sequence>
<evidence type="ECO:0000256" key="8">
    <source>
        <dbReference type="ARBA" id="ARBA00038436"/>
    </source>
</evidence>
<dbReference type="PANTHER" id="PTHR35011">
    <property type="entry name" value="2,3-DIKETO-L-GULONATE TRAP TRANSPORTER SMALL PERMEASE PROTEIN YIAM"/>
    <property type="match status" value="1"/>
</dbReference>
<name>A0A5C4JT70_9HYPH</name>
<dbReference type="EMBL" id="VCLB01000003">
    <property type="protein sequence ID" value="TNB48613.1"/>
    <property type="molecule type" value="Genomic_DNA"/>
</dbReference>
<keyword evidence="12" id="KW-1185">Reference proteome</keyword>
<comment type="subcellular location">
    <subcellularLocation>
        <location evidence="1 9">Cell inner membrane</location>
        <topology evidence="1 9">Multi-pass membrane protein</topology>
    </subcellularLocation>
</comment>
<evidence type="ECO:0000256" key="2">
    <source>
        <dbReference type="ARBA" id="ARBA00022448"/>
    </source>
</evidence>
<evidence type="ECO:0000313" key="12">
    <source>
        <dbReference type="Proteomes" id="UP000307874"/>
    </source>
</evidence>
<dbReference type="GO" id="GO:0015740">
    <property type="term" value="P:C4-dicarboxylate transport"/>
    <property type="evidence" value="ECO:0007669"/>
    <property type="project" value="TreeGrafter"/>
</dbReference>
<feature type="transmembrane region" description="Helical" evidence="9">
    <location>
        <begin position="157"/>
        <end position="179"/>
    </location>
</feature>
<dbReference type="PANTHER" id="PTHR35011:SF2">
    <property type="entry name" value="2,3-DIKETO-L-GULONATE TRAP TRANSPORTER SMALL PERMEASE PROTEIN YIAM"/>
    <property type="match status" value="1"/>
</dbReference>
<feature type="transmembrane region" description="Helical" evidence="9">
    <location>
        <begin position="41"/>
        <end position="61"/>
    </location>
</feature>
<proteinExistence type="inferred from homology"/>
<evidence type="ECO:0000256" key="3">
    <source>
        <dbReference type="ARBA" id="ARBA00022475"/>
    </source>
</evidence>